<keyword evidence="3" id="KW-1185">Reference proteome</keyword>
<dbReference type="InterPro" id="IPR006311">
    <property type="entry name" value="TAT_signal"/>
</dbReference>
<name>A0AA37Q8Z3_9BACT</name>
<dbReference type="SUPFAM" id="SSF51430">
    <property type="entry name" value="NAD(P)-linked oxidoreductase"/>
    <property type="match status" value="1"/>
</dbReference>
<dbReference type="Proteomes" id="UP001161325">
    <property type="component" value="Unassembled WGS sequence"/>
</dbReference>
<dbReference type="PANTHER" id="PTHR43638">
    <property type="entry name" value="OXIDOREDUCTASE, ALDO/KETO REDUCTASE FAMILY PROTEIN"/>
    <property type="match status" value="1"/>
</dbReference>
<protein>
    <recommendedName>
        <fullName evidence="1">NADP-dependent oxidoreductase domain-containing protein</fullName>
    </recommendedName>
</protein>
<proteinExistence type="predicted"/>
<dbReference type="InterPro" id="IPR036812">
    <property type="entry name" value="NAD(P)_OxRdtase_dom_sf"/>
</dbReference>
<evidence type="ECO:0000259" key="1">
    <source>
        <dbReference type="Pfam" id="PF00248"/>
    </source>
</evidence>
<reference evidence="2" key="1">
    <citation type="submission" date="2022-08" db="EMBL/GenBank/DDBJ databases">
        <title>Draft genome sequencing of Roseisolibacter agri AW1220.</title>
        <authorList>
            <person name="Tobiishi Y."/>
            <person name="Tonouchi A."/>
        </authorList>
    </citation>
    <scope>NUCLEOTIDE SEQUENCE</scope>
    <source>
        <strain evidence="2">AW1220</strain>
    </source>
</reference>
<dbReference type="PROSITE" id="PS51318">
    <property type="entry name" value="TAT"/>
    <property type="match status" value="1"/>
</dbReference>
<dbReference type="EMBL" id="BRXS01000003">
    <property type="protein sequence ID" value="GLC25261.1"/>
    <property type="molecule type" value="Genomic_DNA"/>
</dbReference>
<dbReference type="AlphaFoldDB" id="A0AA37Q8Z3"/>
<dbReference type="RefSeq" id="WP_284349711.1">
    <property type="nucleotide sequence ID" value="NZ_BRXS01000003.1"/>
</dbReference>
<feature type="domain" description="NADP-dependent oxidoreductase" evidence="1">
    <location>
        <begin position="63"/>
        <end position="301"/>
    </location>
</feature>
<evidence type="ECO:0000313" key="2">
    <source>
        <dbReference type="EMBL" id="GLC25261.1"/>
    </source>
</evidence>
<dbReference type="Pfam" id="PF00248">
    <property type="entry name" value="Aldo_ket_red"/>
    <property type="match status" value="1"/>
</dbReference>
<evidence type="ECO:0000313" key="3">
    <source>
        <dbReference type="Proteomes" id="UP001161325"/>
    </source>
</evidence>
<dbReference type="Gene3D" id="3.20.20.100">
    <property type="entry name" value="NADP-dependent oxidoreductase domain"/>
    <property type="match status" value="1"/>
</dbReference>
<dbReference type="PANTHER" id="PTHR43638:SF3">
    <property type="entry name" value="ALDEHYDE REDUCTASE"/>
    <property type="match status" value="1"/>
</dbReference>
<sequence length="429" mass="45953">MVNRREFLGITLGAGASLTLTPELLRALQQPAGALLQRAIPSSGEKLPVVGLSFSNHVGCADPVALKEVFRTFVDNGGRFFDAMHGNGASEQFHATVASELGVQNKLFWSTRGLPPGGPGGPPPPGAATVKTAVDAWLARTKASKMDLVMLPVAGDPTWLAALKEEKKAGRVRHIGVQTISVKFQAAQLETLMRNEPLDFIGVDYDASNRHVEDVILPLAQERKIGVIAYFPFSNNSGASCGGTGRNLFARVGGTPLPEWAAEFDAKTWAQFFLKYVVSHPAITIARVGTTKATHMLDNIGGGIGRLPNEATRKRMAALVDALPALPPLPQNPAAAPGIALSAAVLDRYVGEYRLPSGNSVTFRRDGDRLLVKPGTNPELPLNARSETRFQDPRGPIFEFQLDGQGKVTGAILEQQGPQGPQRVQLERK</sequence>
<accession>A0AA37Q8Z3</accession>
<gene>
    <name evidence="2" type="ORF">rosag_17740</name>
</gene>
<dbReference type="InterPro" id="IPR023210">
    <property type="entry name" value="NADP_OxRdtase_dom"/>
</dbReference>
<organism evidence="2 3">
    <name type="scientific">Roseisolibacter agri</name>
    <dbReference type="NCBI Taxonomy" id="2014610"/>
    <lineage>
        <taxon>Bacteria</taxon>
        <taxon>Pseudomonadati</taxon>
        <taxon>Gemmatimonadota</taxon>
        <taxon>Gemmatimonadia</taxon>
        <taxon>Gemmatimonadales</taxon>
        <taxon>Gemmatimonadaceae</taxon>
        <taxon>Roseisolibacter</taxon>
    </lineage>
</organism>
<comment type="caution">
    <text evidence="2">The sequence shown here is derived from an EMBL/GenBank/DDBJ whole genome shotgun (WGS) entry which is preliminary data.</text>
</comment>